<dbReference type="PANTHER" id="PTHR30506:SF3">
    <property type="entry name" value="UPF0126 INNER MEMBRANE PROTEIN YADS-RELATED"/>
    <property type="match status" value="1"/>
</dbReference>
<evidence type="ECO:0000256" key="2">
    <source>
        <dbReference type="ARBA" id="ARBA00022475"/>
    </source>
</evidence>
<dbReference type="EnsemblProtists" id="EOD17104">
    <property type="protein sequence ID" value="EOD17104"/>
    <property type="gene ID" value="EMIHUDRAFT_244470"/>
</dbReference>
<sequence length="551" mass="57893">MSSRDETPARGSKRPIEPTAAASSHQAALQDVKQVKLELATQLEESEQRYGELVGQGQEFSEARGKVFSSSGSGLEQADALGAATAWQQGFWLLSPPGEEEAAANGWPPFIASWAFHEHVTVGPDGRQKVAYSIREETQVLRVERLMPPQYRGEPRYDEFKKSAAFEYERHSGGVGFSGYSVIYKVWNEAENREMPVTGGGTATDGTATDGTATDATAGSTLLTGEPASLSFLAARSAALGLRPLDLQARALAIQEASGRTDGLMRPAEWKRLVGRTAFAHHERLVLSEFVAKAHGQHLGQQLLRGTALLGVCFFSASGSHAAGEAGMHAVGALLVGAVTGLGGGTVNNVMVGATPVGWMRDTAFLKAALLAGLLGFYAWPLVERQLGCGGAAAEGVRFGVESAALGALAVVGAQQGIVRGLSPLVSACFGVTITLGGVMRDVLCQRELRLGDLDGCQSYALASFCGGAVYVGLRELHVWNCAGSTHKLVAGGLPIGLRIALGASTAIAVRAFAWQRRPEGLLSGMDECADANERWLRVLFGGGASADGER</sequence>
<proteinExistence type="predicted"/>
<comment type="subcellular location">
    <subcellularLocation>
        <location evidence="1">Cell membrane</location>
        <topology evidence="1">Multi-pass membrane protein</topology>
    </subcellularLocation>
</comment>
<keyword evidence="2" id="KW-1003">Cell membrane</keyword>
<keyword evidence="10" id="KW-1185">Reference proteome</keyword>
<dbReference type="Proteomes" id="UP000013827">
    <property type="component" value="Unassembled WGS sequence"/>
</dbReference>
<dbReference type="HOGENOM" id="CLU_494716_0_0_1"/>
<dbReference type="PaxDb" id="2903-EOD17104"/>
<feature type="domain" description="Glycine transporter" evidence="8">
    <location>
        <begin position="402"/>
        <end position="475"/>
    </location>
</feature>
<dbReference type="GO" id="GO:0005886">
    <property type="term" value="C:plasma membrane"/>
    <property type="evidence" value="ECO:0007669"/>
    <property type="project" value="UniProtKB-SubCell"/>
</dbReference>
<name>A0A0D3J0R9_EMIH1</name>
<dbReference type="RefSeq" id="XP_005769533.1">
    <property type="nucleotide sequence ID" value="XM_005769476.1"/>
</dbReference>
<keyword evidence="5 7" id="KW-0472">Membrane</keyword>
<accession>A0A0D3J0R9</accession>
<dbReference type="AlphaFoldDB" id="A0A0D3J0R9"/>
<organism evidence="9 10">
    <name type="scientific">Emiliania huxleyi (strain CCMP1516)</name>
    <dbReference type="NCBI Taxonomy" id="280463"/>
    <lineage>
        <taxon>Eukaryota</taxon>
        <taxon>Haptista</taxon>
        <taxon>Haptophyta</taxon>
        <taxon>Prymnesiophyceae</taxon>
        <taxon>Isochrysidales</taxon>
        <taxon>Noelaerhabdaceae</taxon>
        <taxon>Emiliania</taxon>
    </lineage>
</organism>
<keyword evidence="3 7" id="KW-0812">Transmembrane</keyword>
<evidence type="ECO:0000256" key="7">
    <source>
        <dbReference type="SAM" id="Phobius"/>
    </source>
</evidence>
<reference evidence="9" key="2">
    <citation type="submission" date="2024-10" db="UniProtKB">
        <authorList>
            <consortium name="EnsemblProtists"/>
        </authorList>
    </citation>
    <scope>IDENTIFICATION</scope>
</reference>
<feature type="transmembrane region" description="Helical" evidence="7">
    <location>
        <begin position="364"/>
        <end position="383"/>
    </location>
</feature>
<dbReference type="PANTHER" id="PTHR30506">
    <property type="entry name" value="INNER MEMBRANE PROTEIN"/>
    <property type="match status" value="1"/>
</dbReference>
<protein>
    <recommendedName>
        <fullName evidence="8">Glycine transporter domain-containing protein</fullName>
    </recommendedName>
</protein>
<evidence type="ECO:0000256" key="6">
    <source>
        <dbReference type="SAM" id="MobiDB-lite"/>
    </source>
</evidence>
<evidence type="ECO:0000256" key="4">
    <source>
        <dbReference type="ARBA" id="ARBA00022989"/>
    </source>
</evidence>
<evidence type="ECO:0000313" key="9">
    <source>
        <dbReference type="EnsemblProtists" id="EOD17104"/>
    </source>
</evidence>
<keyword evidence="4 7" id="KW-1133">Transmembrane helix</keyword>
<evidence type="ECO:0000259" key="8">
    <source>
        <dbReference type="Pfam" id="PF03458"/>
    </source>
</evidence>
<evidence type="ECO:0000313" key="10">
    <source>
        <dbReference type="Proteomes" id="UP000013827"/>
    </source>
</evidence>
<dbReference type="InterPro" id="IPR005115">
    <property type="entry name" value="Gly_transporter"/>
</dbReference>
<evidence type="ECO:0000256" key="5">
    <source>
        <dbReference type="ARBA" id="ARBA00023136"/>
    </source>
</evidence>
<evidence type="ECO:0000256" key="1">
    <source>
        <dbReference type="ARBA" id="ARBA00004651"/>
    </source>
</evidence>
<evidence type="ECO:0000256" key="3">
    <source>
        <dbReference type="ARBA" id="ARBA00022692"/>
    </source>
</evidence>
<dbReference type="KEGG" id="ehx:EMIHUDRAFT_244470"/>
<reference evidence="10" key="1">
    <citation type="journal article" date="2013" name="Nature">
        <title>Pan genome of the phytoplankton Emiliania underpins its global distribution.</title>
        <authorList>
            <person name="Read B.A."/>
            <person name="Kegel J."/>
            <person name="Klute M.J."/>
            <person name="Kuo A."/>
            <person name="Lefebvre S.C."/>
            <person name="Maumus F."/>
            <person name="Mayer C."/>
            <person name="Miller J."/>
            <person name="Monier A."/>
            <person name="Salamov A."/>
            <person name="Young J."/>
            <person name="Aguilar M."/>
            <person name="Claverie J.M."/>
            <person name="Frickenhaus S."/>
            <person name="Gonzalez K."/>
            <person name="Herman E.K."/>
            <person name="Lin Y.C."/>
            <person name="Napier J."/>
            <person name="Ogata H."/>
            <person name="Sarno A.F."/>
            <person name="Shmutz J."/>
            <person name="Schroeder D."/>
            <person name="de Vargas C."/>
            <person name="Verret F."/>
            <person name="von Dassow P."/>
            <person name="Valentin K."/>
            <person name="Van de Peer Y."/>
            <person name="Wheeler G."/>
            <person name="Dacks J.B."/>
            <person name="Delwiche C.F."/>
            <person name="Dyhrman S.T."/>
            <person name="Glockner G."/>
            <person name="John U."/>
            <person name="Richards T."/>
            <person name="Worden A.Z."/>
            <person name="Zhang X."/>
            <person name="Grigoriev I.V."/>
            <person name="Allen A.E."/>
            <person name="Bidle K."/>
            <person name="Borodovsky M."/>
            <person name="Bowler C."/>
            <person name="Brownlee C."/>
            <person name="Cock J.M."/>
            <person name="Elias M."/>
            <person name="Gladyshev V.N."/>
            <person name="Groth M."/>
            <person name="Guda C."/>
            <person name="Hadaegh A."/>
            <person name="Iglesias-Rodriguez M.D."/>
            <person name="Jenkins J."/>
            <person name="Jones B.M."/>
            <person name="Lawson T."/>
            <person name="Leese F."/>
            <person name="Lindquist E."/>
            <person name="Lobanov A."/>
            <person name="Lomsadze A."/>
            <person name="Malik S.B."/>
            <person name="Marsh M.E."/>
            <person name="Mackinder L."/>
            <person name="Mock T."/>
            <person name="Mueller-Roeber B."/>
            <person name="Pagarete A."/>
            <person name="Parker M."/>
            <person name="Probert I."/>
            <person name="Quesneville H."/>
            <person name="Raines C."/>
            <person name="Rensing S.A."/>
            <person name="Riano-Pachon D.M."/>
            <person name="Richier S."/>
            <person name="Rokitta S."/>
            <person name="Shiraiwa Y."/>
            <person name="Soanes D.M."/>
            <person name="van der Giezen M."/>
            <person name="Wahlund T.M."/>
            <person name="Williams B."/>
            <person name="Wilson W."/>
            <person name="Wolfe G."/>
            <person name="Wurch L.L."/>
        </authorList>
    </citation>
    <scope>NUCLEOTIDE SEQUENCE</scope>
</reference>
<dbReference type="Pfam" id="PF03458">
    <property type="entry name" value="Gly_transporter"/>
    <property type="match status" value="2"/>
</dbReference>
<feature type="transmembrane region" description="Helical" evidence="7">
    <location>
        <begin position="330"/>
        <end position="352"/>
    </location>
</feature>
<dbReference type="GeneID" id="17263237"/>
<feature type="domain" description="Glycine transporter" evidence="8">
    <location>
        <begin position="309"/>
        <end position="380"/>
    </location>
</feature>
<feature type="region of interest" description="Disordered" evidence="6">
    <location>
        <begin position="1"/>
        <end position="27"/>
    </location>
</feature>